<name>A0A392SBU4_9FABA</name>
<keyword evidence="2" id="KW-1185">Reference proteome</keyword>
<sequence>VSIHIDLQSIPRGWTPSNIVLASTGRKRTMQGRLASALMLIFLKLEDSCAANINWR</sequence>
<accession>A0A392SBU4</accession>
<evidence type="ECO:0000313" key="1">
    <source>
        <dbReference type="EMBL" id="MCI45922.1"/>
    </source>
</evidence>
<evidence type="ECO:0000313" key="2">
    <source>
        <dbReference type="Proteomes" id="UP000265520"/>
    </source>
</evidence>
<feature type="non-terminal residue" evidence="1">
    <location>
        <position position="1"/>
    </location>
</feature>
<dbReference type="EMBL" id="LXQA010350493">
    <property type="protein sequence ID" value="MCI45922.1"/>
    <property type="molecule type" value="Genomic_DNA"/>
</dbReference>
<comment type="caution">
    <text evidence="1">The sequence shown here is derived from an EMBL/GenBank/DDBJ whole genome shotgun (WGS) entry which is preliminary data.</text>
</comment>
<reference evidence="1 2" key="1">
    <citation type="journal article" date="2018" name="Front. Plant Sci.">
        <title>Red Clover (Trifolium pratense) and Zigzag Clover (T. medium) - A Picture of Genomic Similarities and Differences.</title>
        <authorList>
            <person name="Dluhosova J."/>
            <person name="Istvanek J."/>
            <person name="Nedelnik J."/>
            <person name="Repkova J."/>
        </authorList>
    </citation>
    <scope>NUCLEOTIDE SEQUENCE [LARGE SCALE GENOMIC DNA]</scope>
    <source>
        <strain evidence="2">cv. 10/8</strain>
        <tissue evidence="1">Leaf</tissue>
    </source>
</reference>
<dbReference type="AlphaFoldDB" id="A0A392SBU4"/>
<proteinExistence type="predicted"/>
<organism evidence="1 2">
    <name type="scientific">Trifolium medium</name>
    <dbReference type="NCBI Taxonomy" id="97028"/>
    <lineage>
        <taxon>Eukaryota</taxon>
        <taxon>Viridiplantae</taxon>
        <taxon>Streptophyta</taxon>
        <taxon>Embryophyta</taxon>
        <taxon>Tracheophyta</taxon>
        <taxon>Spermatophyta</taxon>
        <taxon>Magnoliopsida</taxon>
        <taxon>eudicotyledons</taxon>
        <taxon>Gunneridae</taxon>
        <taxon>Pentapetalae</taxon>
        <taxon>rosids</taxon>
        <taxon>fabids</taxon>
        <taxon>Fabales</taxon>
        <taxon>Fabaceae</taxon>
        <taxon>Papilionoideae</taxon>
        <taxon>50 kb inversion clade</taxon>
        <taxon>NPAAA clade</taxon>
        <taxon>Hologalegina</taxon>
        <taxon>IRL clade</taxon>
        <taxon>Trifolieae</taxon>
        <taxon>Trifolium</taxon>
    </lineage>
</organism>
<protein>
    <submittedName>
        <fullName evidence="1">Uncharacterized protein</fullName>
    </submittedName>
</protein>
<dbReference type="Proteomes" id="UP000265520">
    <property type="component" value="Unassembled WGS sequence"/>
</dbReference>